<name>A0A072UP29_MEDTR</name>
<evidence type="ECO:0000313" key="1">
    <source>
        <dbReference type="EMBL" id="KEH30783.1"/>
    </source>
</evidence>
<proteinExistence type="predicted"/>
<dbReference type="AlphaFoldDB" id="A0A072UP29"/>
<dbReference type="EMBL" id="CM001220">
    <property type="protein sequence ID" value="KEH30783.1"/>
    <property type="molecule type" value="Genomic_DNA"/>
</dbReference>
<gene>
    <name evidence="1" type="ordered locus">MTR_4g082255</name>
</gene>
<reference evidence="1 3" key="1">
    <citation type="journal article" date="2011" name="Nature">
        <title>The Medicago genome provides insight into the evolution of rhizobial symbioses.</title>
        <authorList>
            <person name="Young N.D."/>
            <person name="Debelle F."/>
            <person name="Oldroyd G.E."/>
            <person name="Geurts R."/>
            <person name="Cannon S.B."/>
            <person name="Udvardi M.K."/>
            <person name="Benedito V.A."/>
            <person name="Mayer K.F."/>
            <person name="Gouzy J."/>
            <person name="Schoof H."/>
            <person name="Van de Peer Y."/>
            <person name="Proost S."/>
            <person name="Cook D.R."/>
            <person name="Meyers B.C."/>
            <person name="Spannagl M."/>
            <person name="Cheung F."/>
            <person name="De Mita S."/>
            <person name="Krishnakumar V."/>
            <person name="Gundlach H."/>
            <person name="Zhou S."/>
            <person name="Mudge J."/>
            <person name="Bharti A.K."/>
            <person name="Murray J.D."/>
            <person name="Naoumkina M.A."/>
            <person name="Rosen B."/>
            <person name="Silverstein K.A."/>
            <person name="Tang H."/>
            <person name="Rombauts S."/>
            <person name="Zhao P.X."/>
            <person name="Zhou P."/>
            <person name="Barbe V."/>
            <person name="Bardou P."/>
            <person name="Bechner M."/>
            <person name="Bellec A."/>
            <person name="Berger A."/>
            <person name="Berges H."/>
            <person name="Bidwell S."/>
            <person name="Bisseling T."/>
            <person name="Choisne N."/>
            <person name="Couloux A."/>
            <person name="Denny R."/>
            <person name="Deshpande S."/>
            <person name="Dai X."/>
            <person name="Doyle J.J."/>
            <person name="Dudez A.M."/>
            <person name="Farmer A.D."/>
            <person name="Fouteau S."/>
            <person name="Franken C."/>
            <person name="Gibelin C."/>
            <person name="Gish J."/>
            <person name="Goldstein S."/>
            <person name="Gonzalez A.J."/>
            <person name="Green P.J."/>
            <person name="Hallab A."/>
            <person name="Hartog M."/>
            <person name="Hua A."/>
            <person name="Humphray S.J."/>
            <person name="Jeong D.H."/>
            <person name="Jing Y."/>
            <person name="Jocker A."/>
            <person name="Kenton S.M."/>
            <person name="Kim D.J."/>
            <person name="Klee K."/>
            <person name="Lai H."/>
            <person name="Lang C."/>
            <person name="Lin S."/>
            <person name="Macmil S.L."/>
            <person name="Magdelenat G."/>
            <person name="Matthews L."/>
            <person name="McCorrison J."/>
            <person name="Monaghan E.L."/>
            <person name="Mun J.H."/>
            <person name="Najar F.Z."/>
            <person name="Nicholson C."/>
            <person name="Noirot C."/>
            <person name="O'Bleness M."/>
            <person name="Paule C.R."/>
            <person name="Poulain J."/>
            <person name="Prion F."/>
            <person name="Qin B."/>
            <person name="Qu C."/>
            <person name="Retzel E.F."/>
            <person name="Riddle C."/>
            <person name="Sallet E."/>
            <person name="Samain S."/>
            <person name="Samson N."/>
            <person name="Sanders I."/>
            <person name="Saurat O."/>
            <person name="Scarpelli C."/>
            <person name="Schiex T."/>
            <person name="Segurens B."/>
            <person name="Severin A.J."/>
            <person name="Sherrier D.J."/>
            <person name="Shi R."/>
            <person name="Sims S."/>
            <person name="Singer S.R."/>
            <person name="Sinharoy S."/>
            <person name="Sterck L."/>
            <person name="Viollet A."/>
            <person name="Wang B.B."/>
            <person name="Wang K."/>
            <person name="Wang M."/>
            <person name="Wang X."/>
            <person name="Warfsmann J."/>
            <person name="Weissenbach J."/>
            <person name="White D.D."/>
            <person name="White J.D."/>
            <person name="Wiley G.B."/>
            <person name="Wincker P."/>
            <person name="Xing Y."/>
            <person name="Yang L."/>
            <person name="Yao Z."/>
            <person name="Ying F."/>
            <person name="Zhai J."/>
            <person name="Zhou L."/>
            <person name="Zuber A."/>
            <person name="Denarie J."/>
            <person name="Dixon R.A."/>
            <person name="May G.D."/>
            <person name="Schwartz D.C."/>
            <person name="Rogers J."/>
            <person name="Quetier F."/>
            <person name="Town C.D."/>
            <person name="Roe B.A."/>
        </authorList>
    </citation>
    <scope>NUCLEOTIDE SEQUENCE [LARGE SCALE GENOMIC DNA]</scope>
    <source>
        <strain evidence="1">A17</strain>
        <strain evidence="2 3">cv. Jemalong A17</strain>
    </source>
</reference>
<sequence>MRCTTHLYGCSSPNVDDFLDSPRDPTMVSRLMVRQSVHPAHCVDSLPENDGQTVCPIECSSNGGASICR</sequence>
<dbReference type="EnsemblPlants" id="KEH30783">
    <property type="protein sequence ID" value="KEH30783"/>
    <property type="gene ID" value="MTR_4g082255"/>
</dbReference>
<evidence type="ECO:0000313" key="3">
    <source>
        <dbReference type="Proteomes" id="UP000002051"/>
    </source>
</evidence>
<reference evidence="1 3" key="2">
    <citation type="journal article" date="2014" name="BMC Genomics">
        <title>An improved genome release (version Mt4.0) for the model legume Medicago truncatula.</title>
        <authorList>
            <person name="Tang H."/>
            <person name="Krishnakumar V."/>
            <person name="Bidwell S."/>
            <person name="Rosen B."/>
            <person name="Chan A."/>
            <person name="Zhou S."/>
            <person name="Gentzbittel L."/>
            <person name="Childs K.L."/>
            <person name="Yandell M."/>
            <person name="Gundlach H."/>
            <person name="Mayer K.F."/>
            <person name="Schwartz D.C."/>
            <person name="Town C.D."/>
        </authorList>
    </citation>
    <scope>GENOME REANNOTATION</scope>
    <source>
        <strain evidence="1">A17</strain>
        <strain evidence="2 3">cv. Jemalong A17</strain>
    </source>
</reference>
<evidence type="ECO:0000313" key="2">
    <source>
        <dbReference type="EnsemblPlants" id="KEH30783"/>
    </source>
</evidence>
<reference evidence="2" key="3">
    <citation type="submission" date="2015-04" db="UniProtKB">
        <authorList>
            <consortium name="EnsemblPlants"/>
        </authorList>
    </citation>
    <scope>IDENTIFICATION</scope>
    <source>
        <strain evidence="2">cv. Jemalong A17</strain>
    </source>
</reference>
<dbReference type="HOGENOM" id="CLU_2779671_0_0_1"/>
<keyword evidence="3" id="KW-1185">Reference proteome</keyword>
<dbReference type="Proteomes" id="UP000002051">
    <property type="component" value="Chromosome 4"/>
</dbReference>
<organism evidence="1 3">
    <name type="scientific">Medicago truncatula</name>
    <name type="common">Barrel medic</name>
    <name type="synonym">Medicago tribuloides</name>
    <dbReference type="NCBI Taxonomy" id="3880"/>
    <lineage>
        <taxon>Eukaryota</taxon>
        <taxon>Viridiplantae</taxon>
        <taxon>Streptophyta</taxon>
        <taxon>Embryophyta</taxon>
        <taxon>Tracheophyta</taxon>
        <taxon>Spermatophyta</taxon>
        <taxon>Magnoliopsida</taxon>
        <taxon>eudicotyledons</taxon>
        <taxon>Gunneridae</taxon>
        <taxon>Pentapetalae</taxon>
        <taxon>rosids</taxon>
        <taxon>fabids</taxon>
        <taxon>Fabales</taxon>
        <taxon>Fabaceae</taxon>
        <taxon>Papilionoideae</taxon>
        <taxon>50 kb inversion clade</taxon>
        <taxon>NPAAA clade</taxon>
        <taxon>Hologalegina</taxon>
        <taxon>IRL clade</taxon>
        <taxon>Trifolieae</taxon>
        <taxon>Medicago</taxon>
    </lineage>
</organism>
<protein>
    <submittedName>
        <fullName evidence="1 2">Uncharacterized protein</fullName>
    </submittedName>
</protein>
<accession>A0A072UP29</accession>